<evidence type="ECO:0000313" key="6">
    <source>
        <dbReference type="Proteomes" id="UP000663829"/>
    </source>
</evidence>
<dbReference type="Pfam" id="PF13460">
    <property type="entry name" value="NAD_binding_10"/>
    <property type="match status" value="1"/>
</dbReference>
<evidence type="ECO:0000313" key="4">
    <source>
        <dbReference type="EMBL" id="CAF3550736.1"/>
    </source>
</evidence>
<dbReference type="EMBL" id="CAJOBA010000702">
    <property type="protein sequence ID" value="CAF3550736.1"/>
    <property type="molecule type" value="Genomic_DNA"/>
</dbReference>
<dbReference type="PANTHER" id="PTHR43355">
    <property type="entry name" value="FLAVIN REDUCTASE (NADPH)"/>
    <property type="match status" value="1"/>
</dbReference>
<organism evidence="3 6">
    <name type="scientific">Didymodactylos carnosus</name>
    <dbReference type="NCBI Taxonomy" id="1234261"/>
    <lineage>
        <taxon>Eukaryota</taxon>
        <taxon>Metazoa</taxon>
        <taxon>Spiralia</taxon>
        <taxon>Gnathifera</taxon>
        <taxon>Rotifera</taxon>
        <taxon>Eurotatoria</taxon>
        <taxon>Bdelloidea</taxon>
        <taxon>Philodinida</taxon>
        <taxon>Philodinidae</taxon>
        <taxon>Didymodactylos</taxon>
    </lineage>
</organism>
<dbReference type="AlphaFoldDB" id="A0A813T624"/>
<sequence>MATSSTAEKLNLIILGATGGTGLQLVEQALKRNYNVTAPVRNPQKLQHINHPNLKVVQCDLMNPLDLASKMENHHVVLSALGQPGLQISAMTFYEDSMKSIITAMRNSEIKRLICITAFYTKYEPSVYPLKFKLIIRPMIGRHLDSMFIMEEYLQKECQDIDYTIVRPPRLLDDPIIEKAVKVREDDYFFPDYSTASQIPRANVARFMLDTLKDGQYLKKAVAIDMPKMMEKSG</sequence>
<dbReference type="Proteomes" id="UP000677228">
    <property type="component" value="Unassembled WGS sequence"/>
</dbReference>
<feature type="domain" description="NAD(P)-binding" evidence="1">
    <location>
        <begin position="16"/>
        <end position="214"/>
    </location>
</feature>
<dbReference type="OrthoDB" id="419598at2759"/>
<protein>
    <recommendedName>
        <fullName evidence="1">NAD(P)-binding domain-containing protein</fullName>
    </recommendedName>
</protein>
<evidence type="ECO:0000313" key="2">
    <source>
        <dbReference type="EMBL" id="CAF0769974.1"/>
    </source>
</evidence>
<dbReference type="InterPro" id="IPR036291">
    <property type="entry name" value="NAD(P)-bd_dom_sf"/>
</dbReference>
<dbReference type="Proteomes" id="UP000663829">
    <property type="component" value="Unassembled WGS sequence"/>
</dbReference>
<accession>A0A813T624</accession>
<dbReference type="Proteomes" id="UP000682733">
    <property type="component" value="Unassembled WGS sequence"/>
</dbReference>
<comment type="caution">
    <text evidence="3">The sequence shown here is derived from an EMBL/GenBank/DDBJ whole genome shotgun (WGS) entry which is preliminary data.</text>
</comment>
<keyword evidence="6" id="KW-1185">Reference proteome</keyword>
<dbReference type="PANTHER" id="PTHR43355:SF2">
    <property type="entry name" value="FLAVIN REDUCTASE (NADPH)"/>
    <property type="match status" value="1"/>
</dbReference>
<evidence type="ECO:0000313" key="5">
    <source>
        <dbReference type="EMBL" id="CAF3591409.1"/>
    </source>
</evidence>
<dbReference type="GO" id="GO:0004074">
    <property type="term" value="F:biliverdin reductase [NAD(P)H] activity"/>
    <property type="evidence" value="ECO:0007669"/>
    <property type="project" value="TreeGrafter"/>
</dbReference>
<dbReference type="Gene3D" id="3.40.50.720">
    <property type="entry name" value="NAD(P)-binding Rossmann-like Domain"/>
    <property type="match status" value="1"/>
</dbReference>
<dbReference type="Proteomes" id="UP000681722">
    <property type="component" value="Unassembled WGS sequence"/>
</dbReference>
<dbReference type="InterPro" id="IPR051606">
    <property type="entry name" value="Polyketide_Oxido-like"/>
</dbReference>
<dbReference type="EMBL" id="CAJNOQ010000481">
    <property type="protein sequence ID" value="CAF0805998.1"/>
    <property type="molecule type" value="Genomic_DNA"/>
</dbReference>
<dbReference type="InterPro" id="IPR016040">
    <property type="entry name" value="NAD(P)-bd_dom"/>
</dbReference>
<dbReference type="EMBL" id="CAJOBC010000481">
    <property type="protein sequence ID" value="CAF3591409.1"/>
    <property type="molecule type" value="Genomic_DNA"/>
</dbReference>
<gene>
    <name evidence="3" type="ORF">GPM918_LOCUS3776</name>
    <name evidence="2" type="ORF">OVA965_LOCUS3031</name>
    <name evidence="5" type="ORF">SRO942_LOCUS3776</name>
    <name evidence="4" type="ORF">TMI583_LOCUS3030</name>
</gene>
<dbReference type="GO" id="GO:0042602">
    <property type="term" value="F:riboflavin reductase (NADPH) activity"/>
    <property type="evidence" value="ECO:0007669"/>
    <property type="project" value="TreeGrafter"/>
</dbReference>
<reference evidence="3" key="1">
    <citation type="submission" date="2021-02" db="EMBL/GenBank/DDBJ databases">
        <authorList>
            <person name="Nowell W R."/>
        </authorList>
    </citation>
    <scope>NUCLEOTIDE SEQUENCE</scope>
</reference>
<dbReference type="SUPFAM" id="SSF51735">
    <property type="entry name" value="NAD(P)-binding Rossmann-fold domains"/>
    <property type="match status" value="1"/>
</dbReference>
<evidence type="ECO:0000259" key="1">
    <source>
        <dbReference type="Pfam" id="PF13460"/>
    </source>
</evidence>
<evidence type="ECO:0000313" key="3">
    <source>
        <dbReference type="EMBL" id="CAF0805998.1"/>
    </source>
</evidence>
<dbReference type="EMBL" id="CAJNOK010000702">
    <property type="protein sequence ID" value="CAF0769974.1"/>
    <property type="molecule type" value="Genomic_DNA"/>
</dbReference>
<name>A0A813T624_9BILA</name>
<proteinExistence type="predicted"/>